<evidence type="ECO:0000256" key="15">
    <source>
        <dbReference type="RuleBase" id="RU364127"/>
    </source>
</evidence>
<dbReference type="GO" id="GO:0005524">
    <property type="term" value="F:ATP binding"/>
    <property type="evidence" value="ECO:0007669"/>
    <property type="project" value="UniProtKB-KW"/>
</dbReference>
<dbReference type="AlphaFoldDB" id="A0A9W6GFS4"/>
<comment type="function">
    <text evidence="1 15">This molybdenum-iron protein is part of the nitrogenase complex that catalyzes the key enzymatic reactions in nitrogen fixation.</text>
</comment>
<keyword evidence="6 15" id="KW-0479">Metal-binding</keyword>
<dbReference type="InterPro" id="IPR050152">
    <property type="entry name" value="ChlB/BchB/BchZ"/>
</dbReference>
<dbReference type="Gene3D" id="1.20.89.10">
    <property type="entry name" value="Nitrogenase Molybdenum-iron Protein, subunit B, domain 4"/>
    <property type="match status" value="1"/>
</dbReference>
<keyword evidence="11 15" id="KW-0411">Iron-sulfur</keyword>
<dbReference type="PROSITE" id="PS00699">
    <property type="entry name" value="NITROGENASE_1_1"/>
    <property type="match status" value="1"/>
</dbReference>
<dbReference type="InterPro" id="IPR005976">
    <property type="entry name" value="Nase_Mo-Fe_CF_bsu"/>
</dbReference>
<dbReference type="GO" id="GO:0016163">
    <property type="term" value="F:nitrogenase activity"/>
    <property type="evidence" value="ECO:0007669"/>
    <property type="project" value="UniProtKB-EC"/>
</dbReference>
<gene>
    <name evidence="18" type="primary">nifK</name>
    <name evidence="18" type="ORF">TISLANDTSLP1_06100</name>
</gene>
<accession>A0A9W6GFS4</accession>
<keyword evidence="10 15" id="KW-0408">Iron</keyword>
<dbReference type="InterPro" id="IPR024564">
    <property type="entry name" value="Nase_Mo-Fe_CF_bsu_N"/>
</dbReference>
<dbReference type="PANTHER" id="PTHR33712">
    <property type="entry name" value="LIGHT-INDEPENDENT PROTOCHLOROPHYLLIDE REDUCTASE SUBUNIT B"/>
    <property type="match status" value="1"/>
</dbReference>
<dbReference type="CDD" id="cd01974">
    <property type="entry name" value="Nitrogenase_MoFe_beta"/>
    <property type="match status" value="1"/>
</dbReference>
<evidence type="ECO:0000259" key="16">
    <source>
        <dbReference type="Pfam" id="PF00148"/>
    </source>
</evidence>
<evidence type="ECO:0000259" key="17">
    <source>
        <dbReference type="Pfam" id="PF11844"/>
    </source>
</evidence>
<evidence type="ECO:0000313" key="19">
    <source>
        <dbReference type="Proteomes" id="UP001144297"/>
    </source>
</evidence>
<evidence type="ECO:0000256" key="4">
    <source>
        <dbReference type="ARBA" id="ARBA00012773"/>
    </source>
</evidence>
<evidence type="ECO:0000313" key="18">
    <source>
        <dbReference type="EMBL" id="GLI52917.1"/>
    </source>
</evidence>
<dbReference type="PANTHER" id="PTHR33712:SF7">
    <property type="entry name" value="LIGHT-INDEPENDENT PROTOCHLOROPHYLLIDE REDUCTASE SUBUNIT B"/>
    <property type="match status" value="1"/>
</dbReference>
<evidence type="ECO:0000256" key="7">
    <source>
        <dbReference type="ARBA" id="ARBA00022741"/>
    </source>
</evidence>
<name>A0A9W6GFS4_9BACT</name>
<dbReference type="NCBIfam" id="TIGR01286">
    <property type="entry name" value="nifK"/>
    <property type="match status" value="1"/>
</dbReference>
<keyword evidence="12 14" id="KW-0535">Nitrogen fixation</keyword>
<comment type="caution">
    <text evidence="18">The sequence shown here is derived from an EMBL/GenBank/DDBJ whole genome shotgun (WGS) entry which is preliminary data.</text>
</comment>
<evidence type="ECO:0000256" key="14">
    <source>
        <dbReference type="RuleBase" id="RU004021"/>
    </source>
</evidence>
<evidence type="ECO:0000256" key="11">
    <source>
        <dbReference type="ARBA" id="ARBA00023014"/>
    </source>
</evidence>
<evidence type="ECO:0000256" key="8">
    <source>
        <dbReference type="ARBA" id="ARBA00022840"/>
    </source>
</evidence>
<protein>
    <recommendedName>
        <fullName evidence="5 15">Nitrogenase molybdenum-iron protein beta chain</fullName>
        <ecNumber evidence="4 15">1.18.6.1</ecNumber>
    </recommendedName>
    <alternativeName>
        <fullName evidence="15">Dinitrogenase</fullName>
    </alternativeName>
</protein>
<evidence type="ECO:0000256" key="3">
    <source>
        <dbReference type="ARBA" id="ARBA00011462"/>
    </source>
</evidence>
<dbReference type="Pfam" id="PF11844">
    <property type="entry name" value="DUF3364"/>
    <property type="match status" value="1"/>
</dbReference>
<comment type="subunit">
    <text evidence="3 15">Tetramer of two alpha and two beta chains. Forms complex with the iron protein (nitrogenase component 2).</text>
</comment>
<keyword evidence="7 15" id="KW-0547">Nucleotide-binding</keyword>
<dbReference type="PROSITE" id="PS00090">
    <property type="entry name" value="NITROGENASE_1_2"/>
    <property type="match status" value="1"/>
</dbReference>
<feature type="domain" description="Nitrogenase/oxidoreductase component 1" evidence="16">
    <location>
        <begin position="64"/>
        <end position="485"/>
    </location>
</feature>
<comment type="similarity">
    <text evidence="2 14">Belongs to the NifD/NifK/NifE/NifN family.</text>
</comment>
<evidence type="ECO:0000256" key="13">
    <source>
        <dbReference type="ARBA" id="ARBA00047967"/>
    </source>
</evidence>
<dbReference type="InterPro" id="IPR000510">
    <property type="entry name" value="Nase/OxRdtase_comp1"/>
</dbReference>
<dbReference type="Proteomes" id="UP001144297">
    <property type="component" value="Unassembled WGS sequence"/>
</dbReference>
<keyword evidence="8 15" id="KW-0067">ATP-binding</keyword>
<keyword evidence="9 15" id="KW-0560">Oxidoreductase</keyword>
<evidence type="ECO:0000256" key="5">
    <source>
        <dbReference type="ARBA" id="ARBA00014775"/>
    </source>
</evidence>
<evidence type="ECO:0000256" key="9">
    <source>
        <dbReference type="ARBA" id="ARBA00023002"/>
    </source>
</evidence>
<dbReference type="Gene3D" id="3.40.50.1980">
    <property type="entry name" value="Nitrogenase molybdenum iron protein domain"/>
    <property type="match status" value="3"/>
</dbReference>
<reference evidence="18" key="1">
    <citation type="submission" date="2022-12" db="EMBL/GenBank/DDBJ databases">
        <title>Reference genome sequencing for broad-spectrum identification of bacterial and archaeal isolates by mass spectrometry.</title>
        <authorList>
            <person name="Sekiguchi Y."/>
            <person name="Tourlousse D.M."/>
        </authorList>
    </citation>
    <scope>NUCLEOTIDE SEQUENCE</scope>
    <source>
        <strain evidence="18">TSL-P1</strain>
    </source>
</reference>
<keyword evidence="19" id="KW-1185">Reference proteome</keyword>
<comment type="catalytic activity">
    <reaction evidence="13 15">
        <text>N2 + 8 reduced [2Fe-2S]-[ferredoxin] + 16 ATP + 16 H2O = H2 + 8 oxidized [2Fe-2S]-[ferredoxin] + 2 NH4(+) + 16 ADP + 16 phosphate + 6 H(+)</text>
        <dbReference type="Rhea" id="RHEA:21448"/>
        <dbReference type="Rhea" id="RHEA-COMP:10000"/>
        <dbReference type="Rhea" id="RHEA-COMP:10001"/>
        <dbReference type="ChEBI" id="CHEBI:15377"/>
        <dbReference type="ChEBI" id="CHEBI:15378"/>
        <dbReference type="ChEBI" id="CHEBI:17997"/>
        <dbReference type="ChEBI" id="CHEBI:18276"/>
        <dbReference type="ChEBI" id="CHEBI:28938"/>
        <dbReference type="ChEBI" id="CHEBI:30616"/>
        <dbReference type="ChEBI" id="CHEBI:33737"/>
        <dbReference type="ChEBI" id="CHEBI:33738"/>
        <dbReference type="ChEBI" id="CHEBI:43474"/>
        <dbReference type="ChEBI" id="CHEBI:456216"/>
        <dbReference type="EC" id="1.18.6.1"/>
    </reaction>
</comment>
<dbReference type="EC" id="1.18.6.1" evidence="4 15"/>
<evidence type="ECO:0000256" key="10">
    <source>
        <dbReference type="ARBA" id="ARBA00023004"/>
    </source>
</evidence>
<comment type="cofactor">
    <cofactor evidence="15">
        <name>[8Fe-7S] cluster</name>
        <dbReference type="ChEBI" id="CHEBI:21143"/>
    </cofactor>
    <text evidence="15">Binds 1 [8Fe-7S] cluster per heterodimer.</text>
</comment>
<evidence type="ECO:0000256" key="6">
    <source>
        <dbReference type="ARBA" id="ARBA00022723"/>
    </source>
</evidence>
<dbReference type="GO" id="GO:0016612">
    <property type="term" value="C:molybdenum-iron nitrogenase complex"/>
    <property type="evidence" value="ECO:0007669"/>
    <property type="project" value="InterPro"/>
</dbReference>
<evidence type="ECO:0000256" key="2">
    <source>
        <dbReference type="ARBA" id="ARBA00011002"/>
    </source>
</evidence>
<dbReference type="SUPFAM" id="SSF53807">
    <property type="entry name" value="Helical backbone' metal receptor"/>
    <property type="match status" value="1"/>
</dbReference>
<feature type="domain" description="Nitrogenase molybdenum-iron protein beta chain N-terminal" evidence="17">
    <location>
        <begin position="2"/>
        <end position="50"/>
    </location>
</feature>
<evidence type="ECO:0000256" key="1">
    <source>
        <dbReference type="ARBA" id="ARBA00002621"/>
    </source>
</evidence>
<proteinExistence type="inferred from homology"/>
<dbReference type="EMBL" id="BSDX01000001">
    <property type="protein sequence ID" value="GLI52917.1"/>
    <property type="molecule type" value="Genomic_DNA"/>
</dbReference>
<sequence length="503" mass="56986">MKVQDHIKLYRREDYEKLFRDKREFECPYSEEEVNKVEEYTKTEEYKEKNFNRKALTINPAKACQPLGAVLCALGFRDTLPFVHGSQGCVAYFRSHLSRHFKEPVPAVSTSMTEDAAVFGGLSNMIEGLENAYALYKPKMFAISTTCMAEVIGDDLNAFIKKAKQQGVIPEELPTPYANTPSFIGSHINGYDAMLRGILSYATQGLRATRGEKINLILGFDTYSGNYREIRRILNLMGVSHTVLADISDTLDSPNYGDYEMYPGGTSFEEVKKAINSKATLSLQKYSTIKTGEFIKESWGQPFINIPYPVGIRNTDLFIDTVKELTGKEIPQELMEERGRVVDAIIDSYAYIYGKRFALIGDPDLLLGLLSFILELGGIPVHIVCTNGDEDFEREAYALLQREPLFGSEGKVYLKKDMWHLRSLLFTEPVDLLIGNSYCKALWKDTGIPLIRVGFPIFDRHHMHRYPIVGYQGALNLLTLMVNTVLDELDRETKDSPSFDVIR</sequence>
<organism evidence="18 19">
    <name type="scientific">Thermodesulfovibrio yellowstonii</name>
    <dbReference type="NCBI Taxonomy" id="28262"/>
    <lineage>
        <taxon>Bacteria</taxon>
        <taxon>Pseudomonadati</taxon>
        <taxon>Nitrospirota</taxon>
        <taxon>Thermodesulfovibrionia</taxon>
        <taxon>Thermodesulfovibrionales</taxon>
        <taxon>Thermodesulfovibrionaceae</taxon>
        <taxon>Thermodesulfovibrio</taxon>
    </lineage>
</organism>
<dbReference type="GO" id="GO:0046872">
    <property type="term" value="F:metal ion binding"/>
    <property type="evidence" value="ECO:0007669"/>
    <property type="project" value="UniProtKB-KW"/>
</dbReference>
<evidence type="ECO:0000256" key="12">
    <source>
        <dbReference type="ARBA" id="ARBA00023231"/>
    </source>
</evidence>
<dbReference type="Pfam" id="PF00148">
    <property type="entry name" value="Oxidored_nitro"/>
    <property type="match status" value="1"/>
</dbReference>
<dbReference type="GO" id="GO:0051536">
    <property type="term" value="F:iron-sulfur cluster binding"/>
    <property type="evidence" value="ECO:0007669"/>
    <property type="project" value="UniProtKB-KW"/>
</dbReference>
<dbReference type="InterPro" id="IPR000318">
    <property type="entry name" value="Nase_comp1_CS"/>
</dbReference>